<keyword evidence="2" id="KW-1185">Reference proteome</keyword>
<organism evidence="1 2">
    <name type="scientific">Petromyces alliaceus</name>
    <name type="common">Aspergillus alliaceus</name>
    <dbReference type="NCBI Taxonomy" id="209559"/>
    <lineage>
        <taxon>Eukaryota</taxon>
        <taxon>Fungi</taxon>
        <taxon>Dikarya</taxon>
        <taxon>Ascomycota</taxon>
        <taxon>Pezizomycotina</taxon>
        <taxon>Eurotiomycetes</taxon>
        <taxon>Eurotiomycetidae</taxon>
        <taxon>Eurotiales</taxon>
        <taxon>Aspergillaceae</taxon>
        <taxon>Aspergillus</taxon>
        <taxon>Aspergillus subgen. Circumdati</taxon>
    </lineage>
</organism>
<protein>
    <submittedName>
        <fullName evidence="1">Uncharacterized protein</fullName>
    </submittedName>
</protein>
<sequence length="131" mass="15288">MSQWVALVVGSKMVELSRKSKVPKVYKLMKPARSKLTQDDRLDVKFHLQQLYQGFPAQRVWLYLKVMQNLPNFDERDFKKQVHELEIHGQEDDVAKCEHTPTLKIVSLFNLIHSHCLVSFLYGSAYRADAL</sequence>
<name>A0A8H6A305_PETAA</name>
<accession>A0A8H6A305</accession>
<evidence type="ECO:0000313" key="2">
    <source>
        <dbReference type="Proteomes" id="UP000541154"/>
    </source>
</evidence>
<evidence type="ECO:0000313" key="1">
    <source>
        <dbReference type="EMBL" id="KAF5858448.1"/>
    </source>
</evidence>
<dbReference type="EMBL" id="SPNV01000205">
    <property type="protein sequence ID" value="KAF5858448.1"/>
    <property type="molecule type" value="Genomic_DNA"/>
</dbReference>
<dbReference type="AlphaFoldDB" id="A0A8H6A305"/>
<gene>
    <name evidence="1" type="ORF">ETB97_004387</name>
</gene>
<dbReference type="Proteomes" id="UP000541154">
    <property type="component" value="Unassembled WGS sequence"/>
</dbReference>
<comment type="caution">
    <text evidence="1">The sequence shown here is derived from an EMBL/GenBank/DDBJ whole genome shotgun (WGS) entry which is preliminary data.</text>
</comment>
<proteinExistence type="predicted"/>
<reference evidence="1 2" key="1">
    <citation type="submission" date="2019-04" db="EMBL/GenBank/DDBJ databases">
        <title>Aspergillus burnettii sp. nov., novel species from soil in southeast Queensland.</title>
        <authorList>
            <person name="Gilchrist C.L.M."/>
            <person name="Pitt J.I."/>
            <person name="Lange L."/>
            <person name="Lacey H.J."/>
            <person name="Vuong D."/>
            <person name="Midgley D.J."/>
            <person name="Greenfield P."/>
            <person name="Bradbury M."/>
            <person name="Lacey E."/>
            <person name="Busk P.K."/>
            <person name="Pilgaard B."/>
            <person name="Chooi Y.H."/>
            <person name="Piggott A.M."/>
        </authorList>
    </citation>
    <scope>NUCLEOTIDE SEQUENCE [LARGE SCALE GENOMIC DNA]</scope>
    <source>
        <strain evidence="1 2">FRR 5400</strain>
    </source>
</reference>